<accession>A0A2S7TXG0</accession>
<keyword evidence="1" id="KW-0547">Nucleotide-binding</keyword>
<evidence type="ECO:0000313" key="4">
    <source>
        <dbReference type="Proteomes" id="UP000239907"/>
    </source>
</evidence>
<dbReference type="InterPro" id="IPR017871">
    <property type="entry name" value="ABC_transporter-like_CS"/>
</dbReference>
<gene>
    <name evidence="3" type="ORF">BSZ32_02325</name>
</gene>
<dbReference type="PROSITE" id="PS00211">
    <property type="entry name" value="ABC_TRANSPORTER_1"/>
    <property type="match status" value="1"/>
</dbReference>
<keyword evidence="4" id="KW-1185">Reference proteome</keyword>
<evidence type="ECO:0000256" key="1">
    <source>
        <dbReference type="ARBA" id="ARBA00022741"/>
    </source>
</evidence>
<dbReference type="Proteomes" id="UP000239907">
    <property type="component" value="Unassembled WGS sequence"/>
</dbReference>
<comment type="caution">
    <text evidence="3">The sequence shown here is derived from an EMBL/GenBank/DDBJ whole genome shotgun (WGS) entry which is preliminary data.</text>
</comment>
<reference evidence="3 4" key="1">
    <citation type="submission" date="2016-12" db="EMBL/GenBank/DDBJ databases">
        <title>Study of bacterial adaptation to deep sea.</title>
        <authorList>
            <person name="Song J."/>
            <person name="Yoshizawa S."/>
            <person name="Kogure K."/>
        </authorList>
    </citation>
    <scope>NUCLEOTIDE SEQUENCE [LARGE SCALE GENOMIC DNA]</scope>
    <source>
        <strain evidence="3 4">SAORIC-165</strain>
    </source>
</reference>
<dbReference type="GO" id="GO:0016887">
    <property type="term" value="F:ATP hydrolysis activity"/>
    <property type="evidence" value="ECO:0007669"/>
    <property type="project" value="InterPro"/>
</dbReference>
<dbReference type="AlphaFoldDB" id="A0A2S7TXG0"/>
<dbReference type="Gene3D" id="3.40.50.300">
    <property type="entry name" value="P-loop containing nucleotide triphosphate hydrolases"/>
    <property type="match status" value="1"/>
</dbReference>
<dbReference type="OrthoDB" id="9795565at2"/>
<dbReference type="GO" id="GO:0005524">
    <property type="term" value="F:ATP binding"/>
    <property type="evidence" value="ECO:0007669"/>
    <property type="project" value="UniProtKB-KW"/>
</dbReference>
<organism evidence="3 4">
    <name type="scientific">Rubritalea profundi</name>
    <dbReference type="NCBI Taxonomy" id="1658618"/>
    <lineage>
        <taxon>Bacteria</taxon>
        <taxon>Pseudomonadati</taxon>
        <taxon>Verrucomicrobiota</taxon>
        <taxon>Verrucomicrobiia</taxon>
        <taxon>Verrucomicrobiales</taxon>
        <taxon>Rubritaleaceae</taxon>
        <taxon>Rubritalea</taxon>
    </lineage>
</organism>
<dbReference type="RefSeq" id="WP_105041930.1">
    <property type="nucleotide sequence ID" value="NZ_MQWA01000001.1"/>
</dbReference>
<dbReference type="EMBL" id="MQWA01000001">
    <property type="protein sequence ID" value="PQJ27445.1"/>
    <property type="molecule type" value="Genomic_DNA"/>
</dbReference>
<sequence>MSQLSIKIENCNNIDSAEILLTENKLNIKFGSNGTGKSTIATAIASDNQSLETLMPFKLRQDNPESKSPLVSGIDSISEVMCFNEEYVNQIVFRQDELIKDSFSIFIQTPSYKDKTEQIQSIVSGIKQVFAENADLEAFLTDLKTLSSNIKLTSTGSISKASPAYKGLGSGNKLVHIPEGLETYSAFLRNSNNVSWIDWQMRGQSFLDISDDCPFCTAHVADKKEQIKKVSEEYDKTAIKHLSGLIEILDKLGHYFTDDANAILDIIKTLSDGLNSQHLEFLVSVKNQIDDLISRLENLKVLSSVHFGLGETVAEKLPEYKIDLTFFDRLNSDRTNELVESLNASLDDVINRAGTLQGQINLQRIEVTQLIERHQKGINQFLSNAGYRYHVFIESADDRYQLKLRHKDFADNISRGNQHFSFGERNAFALVLFMYECLSREPDLIILDDPISSFDKSKKYAIMDMLFRQNQSLKGKTVLVLTHDIEPIIDTVKSVRGLFNNQVDASFLRQNRGVITEIGITRNDILTFSQICDSVLASEKSPLVKLVYLRRLYEIVDDKGDAYQVLSNLFHKRPIAEATDSRIPTIAGGVNSISPDEFDCGVAIIEAKFGTFDYQQELDDICNNSHITQRYNECDNAYEKLQIFRILNSDHSNSIIRKFINESYHIENELICQLAPSKFNTIPQYVIDECDNHMEQTAIETAV</sequence>
<protein>
    <submittedName>
        <fullName evidence="3">AAA family ATPase</fullName>
    </submittedName>
</protein>
<dbReference type="PANTHER" id="PTHR32114">
    <property type="entry name" value="ABC TRANSPORTER ABCH.3"/>
    <property type="match status" value="1"/>
</dbReference>
<name>A0A2S7TXG0_9BACT</name>
<proteinExistence type="predicted"/>
<keyword evidence="2" id="KW-0067">ATP-binding</keyword>
<dbReference type="PANTHER" id="PTHR32114:SF2">
    <property type="entry name" value="ABC TRANSPORTER ABCH.3"/>
    <property type="match status" value="1"/>
</dbReference>
<evidence type="ECO:0000313" key="3">
    <source>
        <dbReference type="EMBL" id="PQJ27445.1"/>
    </source>
</evidence>
<dbReference type="InterPro" id="IPR027417">
    <property type="entry name" value="P-loop_NTPase"/>
</dbReference>
<evidence type="ECO:0000256" key="2">
    <source>
        <dbReference type="ARBA" id="ARBA00022840"/>
    </source>
</evidence>
<dbReference type="SUPFAM" id="SSF52540">
    <property type="entry name" value="P-loop containing nucleoside triphosphate hydrolases"/>
    <property type="match status" value="1"/>
</dbReference>